<keyword evidence="4" id="KW-0067">ATP-binding</keyword>
<keyword evidence="1" id="KW-0808">Transferase</keyword>
<evidence type="ECO:0000256" key="2">
    <source>
        <dbReference type="ARBA" id="ARBA00022695"/>
    </source>
</evidence>
<sequence>MVINVKRVLATGTFDILHPGHIHYLTQAKKLGDELVVIVARDCMIKHKPKPIIPEKQRAMIISQMKMVDNVIVGSDKDIFEPLKSINPDIIALGYDQHFNPSKLKEELDERGFNPKIVRITKFEECDMCSSGD</sequence>
<organism evidence="6 7">
    <name type="scientific">Methanosalsum natronophilum</name>
    <dbReference type="NCBI Taxonomy" id="768733"/>
    <lineage>
        <taxon>Archaea</taxon>
        <taxon>Methanobacteriati</taxon>
        <taxon>Methanobacteriota</taxon>
        <taxon>Stenosarchaea group</taxon>
        <taxon>Methanomicrobia</taxon>
        <taxon>Methanosarcinales</taxon>
        <taxon>Methanosarcinaceae</taxon>
        <taxon>Methanosalsum</taxon>
    </lineage>
</organism>
<proteinExistence type="predicted"/>
<evidence type="ECO:0000256" key="1">
    <source>
        <dbReference type="ARBA" id="ARBA00022679"/>
    </source>
</evidence>
<evidence type="ECO:0000313" key="7">
    <source>
        <dbReference type="Proteomes" id="UP000284763"/>
    </source>
</evidence>
<name>A0A424Z392_9EURY</name>
<dbReference type="GO" id="GO:0016779">
    <property type="term" value="F:nucleotidyltransferase activity"/>
    <property type="evidence" value="ECO:0007669"/>
    <property type="project" value="UniProtKB-KW"/>
</dbReference>
<evidence type="ECO:0000313" key="6">
    <source>
        <dbReference type="EMBL" id="RQD88915.1"/>
    </source>
</evidence>
<feature type="non-terminal residue" evidence="6">
    <location>
        <position position="133"/>
    </location>
</feature>
<dbReference type="Proteomes" id="UP000284763">
    <property type="component" value="Unassembled WGS sequence"/>
</dbReference>
<evidence type="ECO:0000256" key="4">
    <source>
        <dbReference type="ARBA" id="ARBA00022840"/>
    </source>
</evidence>
<feature type="domain" description="Cytidyltransferase-like" evidence="5">
    <location>
        <begin position="9"/>
        <end position="131"/>
    </location>
</feature>
<accession>A0A424Z392</accession>
<dbReference type="InterPro" id="IPR050385">
    <property type="entry name" value="Archaeal_FAD_synthase"/>
</dbReference>
<evidence type="ECO:0000259" key="5">
    <source>
        <dbReference type="Pfam" id="PF01467"/>
    </source>
</evidence>
<dbReference type="Pfam" id="PF01467">
    <property type="entry name" value="CTP_transf_like"/>
    <property type="match status" value="1"/>
</dbReference>
<dbReference type="AlphaFoldDB" id="A0A424Z392"/>
<gene>
    <name evidence="6" type="ORF">D5R95_02635</name>
</gene>
<dbReference type="InterPro" id="IPR004821">
    <property type="entry name" value="Cyt_trans-like"/>
</dbReference>
<keyword evidence="2" id="KW-0548">Nucleotidyltransferase</keyword>
<dbReference type="SUPFAM" id="SSF52374">
    <property type="entry name" value="Nucleotidylyl transferase"/>
    <property type="match status" value="1"/>
</dbReference>
<dbReference type="PANTHER" id="PTHR43793">
    <property type="entry name" value="FAD SYNTHASE"/>
    <property type="match status" value="1"/>
</dbReference>
<dbReference type="InterPro" id="IPR014729">
    <property type="entry name" value="Rossmann-like_a/b/a_fold"/>
</dbReference>
<dbReference type="NCBIfam" id="TIGR00125">
    <property type="entry name" value="cyt_tran_rel"/>
    <property type="match status" value="1"/>
</dbReference>
<dbReference type="EMBL" id="QZAB01000176">
    <property type="protein sequence ID" value="RQD88915.1"/>
    <property type="molecule type" value="Genomic_DNA"/>
</dbReference>
<dbReference type="PANTHER" id="PTHR43793:SF1">
    <property type="entry name" value="FAD SYNTHASE"/>
    <property type="match status" value="1"/>
</dbReference>
<protein>
    <submittedName>
        <fullName evidence="6">FAD synthase</fullName>
    </submittedName>
</protein>
<keyword evidence="3" id="KW-0547">Nucleotide-binding</keyword>
<evidence type="ECO:0000256" key="3">
    <source>
        <dbReference type="ARBA" id="ARBA00022741"/>
    </source>
</evidence>
<dbReference type="Gene3D" id="3.40.50.620">
    <property type="entry name" value="HUPs"/>
    <property type="match status" value="1"/>
</dbReference>
<reference evidence="6 7" key="1">
    <citation type="submission" date="2018-08" db="EMBL/GenBank/DDBJ databases">
        <title>The metabolism and importance of syntrophic acetate oxidation coupled to methane or sulfide production in haloalkaline environments.</title>
        <authorList>
            <person name="Timmers P.H.A."/>
            <person name="Vavourakis C.D."/>
            <person name="Sorokin D.Y."/>
            <person name="Sinninghe Damste J.S."/>
            <person name="Muyzer G."/>
            <person name="Stams A.J.M."/>
            <person name="Plugge C.M."/>
        </authorList>
    </citation>
    <scope>NUCLEOTIDE SEQUENCE [LARGE SCALE GENOMIC DNA]</scope>
    <source>
        <strain evidence="6">MSAO_Arc3</strain>
    </source>
</reference>
<dbReference type="GO" id="GO:0005524">
    <property type="term" value="F:ATP binding"/>
    <property type="evidence" value="ECO:0007669"/>
    <property type="project" value="UniProtKB-KW"/>
</dbReference>
<comment type="caution">
    <text evidence="6">The sequence shown here is derived from an EMBL/GenBank/DDBJ whole genome shotgun (WGS) entry which is preliminary data.</text>
</comment>